<feature type="region of interest" description="Disordered" evidence="2">
    <location>
        <begin position="278"/>
        <end position="299"/>
    </location>
</feature>
<sequence length="299" mass="33345">MHLYGKIFLWMAVVILIPAIFLTTMALDVRSKWQAEVKERQEKLKSSEQQLAEMRLTVRNLEEELQQESHLWGEVWQAPGSRALLLNDGIPRFDFGVGQNAGLGVGPDSQSPTVFAFVEPQPGESSRFLGEFEIGDLKAARSGGRLLRNPYPGEVQTWPQQGKVHLRQTLPGSWGSAIAELESAIIIAGSKLETMKINEEIASRQIKNSEESLDQRLAELNGDGNAAAGASEEVLNGLVETLRKYDSERNSLLEKVQELRRKVVNDYLSLTQQISENREEVESRQAEVSPEKPAVVIAR</sequence>
<keyword evidence="3" id="KW-0812">Transmembrane</keyword>
<dbReference type="Proteomes" id="UP000317243">
    <property type="component" value="Unassembled WGS sequence"/>
</dbReference>
<dbReference type="EMBL" id="SIHI01000001">
    <property type="protein sequence ID" value="TWT56784.1"/>
    <property type="molecule type" value="Genomic_DNA"/>
</dbReference>
<keyword evidence="3" id="KW-0472">Membrane</keyword>
<feature type="coiled-coil region" evidence="1">
    <location>
        <begin position="30"/>
        <end position="71"/>
    </location>
</feature>
<reference evidence="4 5" key="1">
    <citation type="submission" date="2019-02" db="EMBL/GenBank/DDBJ databases">
        <title>Deep-cultivation of Planctomycetes and their phenomic and genomic characterization uncovers novel biology.</title>
        <authorList>
            <person name="Wiegand S."/>
            <person name="Jogler M."/>
            <person name="Boedeker C."/>
            <person name="Pinto D."/>
            <person name="Vollmers J."/>
            <person name="Rivas-Marin E."/>
            <person name="Kohn T."/>
            <person name="Peeters S.H."/>
            <person name="Heuer A."/>
            <person name="Rast P."/>
            <person name="Oberbeckmann S."/>
            <person name="Bunk B."/>
            <person name="Jeske O."/>
            <person name="Meyerdierks A."/>
            <person name="Storesund J.E."/>
            <person name="Kallscheuer N."/>
            <person name="Luecker S."/>
            <person name="Lage O.M."/>
            <person name="Pohl T."/>
            <person name="Merkel B.J."/>
            <person name="Hornburger P."/>
            <person name="Mueller R.-W."/>
            <person name="Bruemmer F."/>
            <person name="Labrenz M."/>
            <person name="Spormann A.M."/>
            <person name="Op Den Camp H."/>
            <person name="Overmann J."/>
            <person name="Amann R."/>
            <person name="Jetten M.S.M."/>
            <person name="Mascher T."/>
            <person name="Medema M.H."/>
            <person name="Devos D.P."/>
            <person name="Kaster A.-K."/>
            <person name="Ovreas L."/>
            <person name="Rohde M."/>
            <person name="Galperin M.Y."/>
            <person name="Jogler C."/>
        </authorList>
    </citation>
    <scope>NUCLEOTIDE SEQUENCE [LARGE SCALE GENOMIC DNA]</scope>
    <source>
        <strain evidence="4 5">KOR42</strain>
    </source>
</reference>
<comment type="caution">
    <text evidence="4">The sequence shown here is derived from an EMBL/GenBank/DDBJ whole genome shotgun (WGS) entry which is preliminary data.</text>
</comment>
<evidence type="ECO:0000313" key="5">
    <source>
        <dbReference type="Proteomes" id="UP000317243"/>
    </source>
</evidence>
<proteinExistence type="predicted"/>
<dbReference type="OrthoDB" id="210628at2"/>
<dbReference type="RefSeq" id="WP_146506700.1">
    <property type="nucleotide sequence ID" value="NZ_SIHI01000001.1"/>
</dbReference>
<evidence type="ECO:0000313" key="4">
    <source>
        <dbReference type="EMBL" id="TWT56784.1"/>
    </source>
</evidence>
<organism evidence="4 5">
    <name type="scientific">Thalassoglobus neptunius</name>
    <dbReference type="NCBI Taxonomy" id="1938619"/>
    <lineage>
        <taxon>Bacteria</taxon>
        <taxon>Pseudomonadati</taxon>
        <taxon>Planctomycetota</taxon>
        <taxon>Planctomycetia</taxon>
        <taxon>Planctomycetales</taxon>
        <taxon>Planctomycetaceae</taxon>
        <taxon>Thalassoglobus</taxon>
    </lineage>
</organism>
<evidence type="ECO:0000256" key="1">
    <source>
        <dbReference type="SAM" id="Coils"/>
    </source>
</evidence>
<keyword evidence="3" id="KW-1133">Transmembrane helix</keyword>
<dbReference type="AlphaFoldDB" id="A0A5C5X0W3"/>
<evidence type="ECO:0000256" key="3">
    <source>
        <dbReference type="SAM" id="Phobius"/>
    </source>
</evidence>
<keyword evidence="1" id="KW-0175">Coiled coil</keyword>
<protein>
    <submittedName>
        <fullName evidence="4">Uncharacterized protein</fullName>
    </submittedName>
</protein>
<feature type="transmembrane region" description="Helical" evidence="3">
    <location>
        <begin position="7"/>
        <end position="27"/>
    </location>
</feature>
<name>A0A5C5X0W3_9PLAN</name>
<gene>
    <name evidence="4" type="ORF">KOR42_01390</name>
</gene>
<keyword evidence="5" id="KW-1185">Reference proteome</keyword>
<evidence type="ECO:0000256" key="2">
    <source>
        <dbReference type="SAM" id="MobiDB-lite"/>
    </source>
</evidence>
<accession>A0A5C5X0W3</accession>